<dbReference type="Pfam" id="PF00213">
    <property type="entry name" value="OSCP"/>
    <property type="match status" value="1"/>
</dbReference>
<keyword evidence="7" id="KW-1003">Cell membrane</keyword>
<keyword evidence="9" id="KW-1185">Reference proteome</keyword>
<evidence type="ECO:0000256" key="2">
    <source>
        <dbReference type="ARBA" id="ARBA00022448"/>
    </source>
</evidence>
<reference evidence="8 9" key="1">
    <citation type="submission" date="2019-02" db="EMBL/GenBank/DDBJ databases">
        <title>Deep-cultivation of Planctomycetes and their phenomic and genomic characterization uncovers novel biology.</title>
        <authorList>
            <person name="Wiegand S."/>
            <person name="Jogler M."/>
            <person name="Boedeker C."/>
            <person name="Pinto D."/>
            <person name="Vollmers J."/>
            <person name="Rivas-Marin E."/>
            <person name="Kohn T."/>
            <person name="Peeters S.H."/>
            <person name="Heuer A."/>
            <person name="Rast P."/>
            <person name="Oberbeckmann S."/>
            <person name="Bunk B."/>
            <person name="Jeske O."/>
            <person name="Meyerdierks A."/>
            <person name="Storesund J.E."/>
            <person name="Kallscheuer N."/>
            <person name="Luecker S."/>
            <person name="Lage O.M."/>
            <person name="Pohl T."/>
            <person name="Merkel B.J."/>
            <person name="Hornburger P."/>
            <person name="Mueller R.-W."/>
            <person name="Bruemmer F."/>
            <person name="Labrenz M."/>
            <person name="Spormann A.M."/>
            <person name="Op den Camp H."/>
            <person name="Overmann J."/>
            <person name="Amann R."/>
            <person name="Jetten M.S.M."/>
            <person name="Mascher T."/>
            <person name="Medema M.H."/>
            <person name="Devos D.P."/>
            <person name="Kaster A.-K."/>
            <person name="Ovreas L."/>
            <person name="Rohde M."/>
            <person name="Galperin M.Y."/>
            <person name="Jogler C."/>
        </authorList>
    </citation>
    <scope>NUCLEOTIDE SEQUENCE [LARGE SCALE GENOMIC DNA]</scope>
    <source>
        <strain evidence="8 9">V22</strain>
    </source>
</reference>
<dbReference type="PANTHER" id="PTHR11910">
    <property type="entry name" value="ATP SYNTHASE DELTA CHAIN"/>
    <property type="match status" value="1"/>
</dbReference>
<dbReference type="Gene3D" id="1.10.520.20">
    <property type="entry name" value="N-terminal domain of the delta subunit of the F1F0-ATP synthase"/>
    <property type="match status" value="1"/>
</dbReference>
<dbReference type="EMBL" id="CP036316">
    <property type="protein sequence ID" value="QDT63969.1"/>
    <property type="molecule type" value="Genomic_DNA"/>
</dbReference>
<evidence type="ECO:0000256" key="1">
    <source>
        <dbReference type="ARBA" id="ARBA00004370"/>
    </source>
</evidence>
<organism evidence="8 9">
    <name type="scientific">Calycomorphotria hydatis</name>
    <dbReference type="NCBI Taxonomy" id="2528027"/>
    <lineage>
        <taxon>Bacteria</taxon>
        <taxon>Pseudomonadati</taxon>
        <taxon>Planctomycetota</taxon>
        <taxon>Planctomycetia</taxon>
        <taxon>Planctomycetales</taxon>
        <taxon>Planctomycetaceae</taxon>
        <taxon>Calycomorphotria</taxon>
    </lineage>
</organism>
<proteinExistence type="inferred from homology"/>
<dbReference type="Proteomes" id="UP000319976">
    <property type="component" value="Chromosome"/>
</dbReference>
<evidence type="ECO:0000256" key="7">
    <source>
        <dbReference type="HAMAP-Rule" id="MF_01416"/>
    </source>
</evidence>
<comment type="similarity">
    <text evidence="7">Belongs to the ATPase delta chain family.</text>
</comment>
<dbReference type="InterPro" id="IPR000711">
    <property type="entry name" value="ATPase_OSCP/dsu"/>
</dbReference>
<dbReference type="NCBIfam" id="TIGR01145">
    <property type="entry name" value="ATP_synt_delta"/>
    <property type="match status" value="1"/>
</dbReference>
<dbReference type="AlphaFoldDB" id="A0A517T6G6"/>
<comment type="subcellular location">
    <subcellularLocation>
        <location evidence="7">Cell membrane</location>
        <topology evidence="7">Peripheral membrane protein</topology>
    </subcellularLocation>
    <subcellularLocation>
        <location evidence="1">Membrane</location>
    </subcellularLocation>
</comment>
<evidence type="ECO:0000313" key="9">
    <source>
        <dbReference type="Proteomes" id="UP000319976"/>
    </source>
</evidence>
<dbReference type="PRINTS" id="PR00125">
    <property type="entry name" value="ATPASEDELTA"/>
</dbReference>
<dbReference type="InterPro" id="IPR026015">
    <property type="entry name" value="ATP_synth_OSCP/delta_N_sf"/>
</dbReference>
<evidence type="ECO:0000256" key="4">
    <source>
        <dbReference type="ARBA" id="ARBA00023065"/>
    </source>
</evidence>
<evidence type="ECO:0000256" key="6">
    <source>
        <dbReference type="ARBA" id="ARBA00023310"/>
    </source>
</evidence>
<accession>A0A517T6G6</accession>
<comment type="function">
    <text evidence="7">This protein is part of the stalk that links CF(0) to CF(1). It either transmits conformational changes from CF(0) to CF(1) or is implicated in proton conduction.</text>
</comment>
<keyword evidence="6 7" id="KW-0066">ATP synthesis</keyword>
<keyword evidence="3 7" id="KW-0375">Hydrogen ion transport</keyword>
<sequence>MVDAAHQVEAHVRSVMEDPGAIAIARVYAEALLDAAGENTDELVSEYEEFVDNVARVVPEVPALIFGGMLSRDETVGIMERAIIPHCSPVFGNFLRVLAKRQRLDLTRPILHALKKSRELERGLRHVTVRTAVPLTDEQRDNIAGRISASVPFEPIIDTEVDKDLLGGMVIQIGDTIYDSSVRTRLKQLRTRLRERVNNEIQRGRDRFSSED</sequence>
<evidence type="ECO:0000313" key="8">
    <source>
        <dbReference type="EMBL" id="QDT63969.1"/>
    </source>
</evidence>
<dbReference type="RefSeq" id="WP_145260739.1">
    <property type="nucleotide sequence ID" value="NZ_CP036316.1"/>
</dbReference>
<dbReference type="KEGG" id="chya:V22_11990"/>
<name>A0A517T6G6_9PLAN</name>
<evidence type="ECO:0000256" key="5">
    <source>
        <dbReference type="ARBA" id="ARBA00023136"/>
    </source>
</evidence>
<gene>
    <name evidence="7 8" type="primary">atpH</name>
    <name evidence="8" type="ORF">V22_11990</name>
</gene>
<keyword evidence="2 7" id="KW-0813">Transport</keyword>
<dbReference type="GO" id="GO:0005886">
    <property type="term" value="C:plasma membrane"/>
    <property type="evidence" value="ECO:0007669"/>
    <property type="project" value="UniProtKB-SubCell"/>
</dbReference>
<keyword evidence="7" id="KW-0139">CF(1)</keyword>
<dbReference type="HAMAP" id="MF_01416">
    <property type="entry name" value="ATP_synth_delta_bact"/>
    <property type="match status" value="1"/>
</dbReference>
<keyword evidence="4 7" id="KW-0406">Ion transport</keyword>
<protein>
    <recommendedName>
        <fullName evidence="7">ATP synthase subunit delta</fullName>
    </recommendedName>
    <alternativeName>
        <fullName evidence="7">ATP synthase F(1) sector subunit delta</fullName>
    </alternativeName>
    <alternativeName>
        <fullName evidence="7">F-type ATPase subunit delta</fullName>
        <shortName evidence="7">F-ATPase subunit delta</shortName>
    </alternativeName>
</protein>
<evidence type="ECO:0000256" key="3">
    <source>
        <dbReference type="ARBA" id="ARBA00022781"/>
    </source>
</evidence>
<dbReference type="GO" id="GO:0046933">
    <property type="term" value="F:proton-transporting ATP synthase activity, rotational mechanism"/>
    <property type="evidence" value="ECO:0007669"/>
    <property type="project" value="UniProtKB-UniRule"/>
</dbReference>
<dbReference type="GO" id="GO:0045259">
    <property type="term" value="C:proton-transporting ATP synthase complex"/>
    <property type="evidence" value="ECO:0007669"/>
    <property type="project" value="UniProtKB-KW"/>
</dbReference>
<dbReference type="SUPFAM" id="SSF47928">
    <property type="entry name" value="N-terminal domain of the delta subunit of the F1F0-ATP synthase"/>
    <property type="match status" value="1"/>
</dbReference>
<keyword evidence="5 7" id="KW-0472">Membrane</keyword>
<dbReference type="OrthoDB" id="9802471at2"/>
<comment type="function">
    <text evidence="7">F(1)F(0) ATP synthase produces ATP from ADP in the presence of a proton or sodium gradient. F-type ATPases consist of two structural domains, F(1) containing the extramembraneous catalytic core and F(0) containing the membrane proton channel, linked together by a central stalk and a peripheral stalk. During catalysis, ATP synthesis in the catalytic domain of F(1) is coupled via a rotary mechanism of the central stalk subunits to proton translocation.</text>
</comment>